<reference evidence="2 3" key="1">
    <citation type="journal article" date="2017" name="Genome Biol.">
        <title>New reference genome sequences of hot pepper reveal the massive evolution of plant disease-resistance genes by retroduplication.</title>
        <authorList>
            <person name="Kim S."/>
            <person name="Park J."/>
            <person name="Yeom S.I."/>
            <person name="Kim Y.M."/>
            <person name="Seo E."/>
            <person name="Kim K.T."/>
            <person name="Kim M.S."/>
            <person name="Lee J.M."/>
            <person name="Cheong K."/>
            <person name="Shin H.S."/>
            <person name="Kim S.B."/>
            <person name="Han K."/>
            <person name="Lee J."/>
            <person name="Park M."/>
            <person name="Lee H.A."/>
            <person name="Lee H.Y."/>
            <person name="Lee Y."/>
            <person name="Oh S."/>
            <person name="Lee J.H."/>
            <person name="Choi E."/>
            <person name="Choi E."/>
            <person name="Lee S.E."/>
            <person name="Jeon J."/>
            <person name="Kim H."/>
            <person name="Choi G."/>
            <person name="Song H."/>
            <person name="Lee J."/>
            <person name="Lee S.C."/>
            <person name="Kwon J.K."/>
            <person name="Lee H.Y."/>
            <person name="Koo N."/>
            <person name="Hong Y."/>
            <person name="Kim R.W."/>
            <person name="Kang W.H."/>
            <person name="Huh J.H."/>
            <person name="Kang B.C."/>
            <person name="Yang T.J."/>
            <person name="Lee Y.H."/>
            <person name="Bennetzen J.L."/>
            <person name="Choi D."/>
        </authorList>
    </citation>
    <scope>NUCLEOTIDE SEQUENCE [LARGE SCALE GENOMIC DNA]</scope>
    <source>
        <strain evidence="3">cv. PBC81</strain>
    </source>
</reference>
<evidence type="ECO:0000259" key="1">
    <source>
        <dbReference type="Pfam" id="PF12776"/>
    </source>
</evidence>
<organism evidence="2 3">
    <name type="scientific">Capsicum baccatum</name>
    <name type="common">Peruvian pepper</name>
    <dbReference type="NCBI Taxonomy" id="33114"/>
    <lineage>
        <taxon>Eukaryota</taxon>
        <taxon>Viridiplantae</taxon>
        <taxon>Streptophyta</taxon>
        <taxon>Embryophyta</taxon>
        <taxon>Tracheophyta</taxon>
        <taxon>Spermatophyta</taxon>
        <taxon>Magnoliopsida</taxon>
        <taxon>eudicotyledons</taxon>
        <taxon>Gunneridae</taxon>
        <taxon>Pentapetalae</taxon>
        <taxon>asterids</taxon>
        <taxon>lamiids</taxon>
        <taxon>Solanales</taxon>
        <taxon>Solanaceae</taxon>
        <taxon>Solanoideae</taxon>
        <taxon>Capsiceae</taxon>
        <taxon>Capsicum</taxon>
    </lineage>
</organism>
<dbReference type="InterPro" id="IPR024752">
    <property type="entry name" value="Myb/SANT-like_dom"/>
</dbReference>
<keyword evidence="3" id="KW-1185">Reference proteome</keyword>
<dbReference type="Pfam" id="PF12776">
    <property type="entry name" value="Myb_DNA-bind_3"/>
    <property type="match status" value="1"/>
</dbReference>
<name>A0A2G2VS51_CAPBA</name>
<dbReference type="OrthoDB" id="822728at2759"/>
<dbReference type="PANTHER" id="PTHR46929">
    <property type="entry name" value="EXPRESSED PROTEIN"/>
    <property type="match status" value="1"/>
</dbReference>
<evidence type="ECO:0000313" key="3">
    <source>
        <dbReference type="Proteomes" id="UP000224567"/>
    </source>
</evidence>
<gene>
    <name evidence="2" type="ORF">CQW23_23500</name>
</gene>
<evidence type="ECO:0000313" key="2">
    <source>
        <dbReference type="EMBL" id="PHT35800.1"/>
    </source>
</evidence>
<dbReference type="AlphaFoldDB" id="A0A2G2VS51"/>
<proteinExistence type="predicted"/>
<feature type="domain" description="Myb/SANT-like" evidence="1">
    <location>
        <begin position="22"/>
        <end position="119"/>
    </location>
</feature>
<dbReference type="PANTHER" id="PTHR46929:SF13">
    <property type="entry name" value="MYB_SANT-LIKE DNA-BINDING DOMAIN PROTEIN"/>
    <property type="match status" value="1"/>
</dbReference>
<comment type="caution">
    <text evidence="2">The sequence shown here is derived from an EMBL/GenBank/DDBJ whole genome shotgun (WGS) entry which is preliminary data.</text>
</comment>
<dbReference type="Proteomes" id="UP000224567">
    <property type="component" value="Unassembled WGS sequence"/>
</dbReference>
<accession>A0A2G2VS51</accession>
<dbReference type="EMBL" id="MLFT02000010">
    <property type="protein sequence ID" value="PHT35800.1"/>
    <property type="molecule type" value="Genomic_DNA"/>
</dbReference>
<reference evidence="3" key="2">
    <citation type="journal article" date="2017" name="J. Anim. Genet.">
        <title>Multiple reference genome sequences of hot pepper reveal the massive evolution of plant disease resistance genes by retroduplication.</title>
        <authorList>
            <person name="Kim S."/>
            <person name="Park J."/>
            <person name="Yeom S.-I."/>
            <person name="Kim Y.-M."/>
            <person name="Seo E."/>
            <person name="Kim K.-T."/>
            <person name="Kim M.-S."/>
            <person name="Lee J.M."/>
            <person name="Cheong K."/>
            <person name="Shin H.-S."/>
            <person name="Kim S.-B."/>
            <person name="Han K."/>
            <person name="Lee J."/>
            <person name="Park M."/>
            <person name="Lee H.-A."/>
            <person name="Lee H.-Y."/>
            <person name="Lee Y."/>
            <person name="Oh S."/>
            <person name="Lee J.H."/>
            <person name="Choi E."/>
            <person name="Choi E."/>
            <person name="Lee S.E."/>
            <person name="Jeon J."/>
            <person name="Kim H."/>
            <person name="Choi G."/>
            <person name="Song H."/>
            <person name="Lee J."/>
            <person name="Lee S.-C."/>
            <person name="Kwon J.-K."/>
            <person name="Lee H.-Y."/>
            <person name="Koo N."/>
            <person name="Hong Y."/>
            <person name="Kim R.W."/>
            <person name="Kang W.-H."/>
            <person name="Huh J.H."/>
            <person name="Kang B.-C."/>
            <person name="Yang T.-J."/>
            <person name="Lee Y.-H."/>
            <person name="Bennetzen J.L."/>
            <person name="Choi D."/>
        </authorList>
    </citation>
    <scope>NUCLEOTIDE SEQUENCE [LARGE SCALE GENOMIC DNA]</scope>
    <source>
        <strain evidence="3">cv. PBC81</strain>
    </source>
</reference>
<sequence length="196" mass="22561">MEKKTKKCTSSYLNVQDNSVCNWTNAMNDTLVDAYCHGDAIGNRVGGTFTMHAMDNIVKEIQSKFLDRVINKEKNHNRMKAIKRQFTKYNDIFHHSGMSGFAWDPITQKWDAKLEVWDQLIQDRATGKHAETGLDMLKRNAYKNLRKLSVDSLTIDEIDDMDFINIDSLKDTVGHEQGDQSQETNDVPQLISIQKY</sequence>
<protein>
    <recommendedName>
        <fullName evidence="1">Myb/SANT-like domain-containing protein</fullName>
    </recommendedName>
</protein>